<gene>
    <name evidence="8" type="ORF">LTR77_008344</name>
</gene>
<dbReference type="GO" id="GO:0022857">
    <property type="term" value="F:transmembrane transporter activity"/>
    <property type="evidence" value="ECO:0007669"/>
    <property type="project" value="InterPro"/>
</dbReference>
<feature type="transmembrane region" description="Helical" evidence="6">
    <location>
        <begin position="543"/>
        <end position="561"/>
    </location>
</feature>
<dbReference type="InterPro" id="IPR011701">
    <property type="entry name" value="MFS"/>
</dbReference>
<dbReference type="EMBL" id="JAVRRT010000014">
    <property type="protein sequence ID" value="KAK5166083.1"/>
    <property type="molecule type" value="Genomic_DNA"/>
</dbReference>
<feature type="transmembrane region" description="Helical" evidence="6">
    <location>
        <begin position="53"/>
        <end position="78"/>
    </location>
</feature>
<evidence type="ECO:0000256" key="2">
    <source>
        <dbReference type="ARBA" id="ARBA00022692"/>
    </source>
</evidence>
<evidence type="ECO:0000313" key="9">
    <source>
        <dbReference type="Proteomes" id="UP001337655"/>
    </source>
</evidence>
<evidence type="ECO:0000256" key="5">
    <source>
        <dbReference type="SAM" id="MobiDB-lite"/>
    </source>
</evidence>
<keyword evidence="3 6" id="KW-1133">Transmembrane helix</keyword>
<evidence type="ECO:0000256" key="6">
    <source>
        <dbReference type="SAM" id="Phobius"/>
    </source>
</evidence>
<feature type="domain" description="Major facilitator superfamily (MFS) profile" evidence="7">
    <location>
        <begin position="56"/>
        <end position="566"/>
    </location>
</feature>
<feature type="transmembrane region" description="Helical" evidence="6">
    <location>
        <begin position="424"/>
        <end position="442"/>
    </location>
</feature>
<evidence type="ECO:0000256" key="4">
    <source>
        <dbReference type="ARBA" id="ARBA00023136"/>
    </source>
</evidence>
<feature type="transmembrane region" description="Helical" evidence="6">
    <location>
        <begin position="294"/>
        <end position="313"/>
    </location>
</feature>
<evidence type="ECO:0000256" key="3">
    <source>
        <dbReference type="ARBA" id="ARBA00022989"/>
    </source>
</evidence>
<evidence type="ECO:0000256" key="1">
    <source>
        <dbReference type="ARBA" id="ARBA00004141"/>
    </source>
</evidence>
<keyword evidence="2 6" id="KW-0812">Transmembrane</keyword>
<protein>
    <recommendedName>
        <fullName evidence="7">Major facilitator superfamily (MFS) profile domain-containing protein</fullName>
    </recommendedName>
</protein>
<dbReference type="Gene3D" id="1.20.1250.20">
    <property type="entry name" value="MFS general substrate transporter like domains"/>
    <property type="match status" value="1"/>
</dbReference>
<dbReference type="FunFam" id="1.20.1250.20:FF:000196">
    <property type="entry name" value="MFS toxin efflux pump (AflT)"/>
    <property type="match status" value="1"/>
</dbReference>
<reference evidence="8 9" key="1">
    <citation type="submission" date="2023-08" db="EMBL/GenBank/DDBJ databases">
        <title>Black Yeasts Isolated from many extreme environments.</title>
        <authorList>
            <person name="Coleine C."/>
            <person name="Stajich J.E."/>
            <person name="Selbmann L."/>
        </authorList>
    </citation>
    <scope>NUCLEOTIDE SEQUENCE [LARGE SCALE GENOMIC DNA]</scope>
    <source>
        <strain evidence="8 9">CCFEE 5935</strain>
    </source>
</reference>
<feature type="transmembrane region" description="Helical" evidence="6">
    <location>
        <begin position="400"/>
        <end position="418"/>
    </location>
</feature>
<evidence type="ECO:0000259" key="7">
    <source>
        <dbReference type="PROSITE" id="PS50850"/>
    </source>
</evidence>
<organism evidence="8 9">
    <name type="scientific">Saxophila tyrrhenica</name>
    <dbReference type="NCBI Taxonomy" id="1690608"/>
    <lineage>
        <taxon>Eukaryota</taxon>
        <taxon>Fungi</taxon>
        <taxon>Dikarya</taxon>
        <taxon>Ascomycota</taxon>
        <taxon>Pezizomycotina</taxon>
        <taxon>Dothideomycetes</taxon>
        <taxon>Dothideomycetidae</taxon>
        <taxon>Mycosphaerellales</taxon>
        <taxon>Extremaceae</taxon>
        <taxon>Saxophila</taxon>
    </lineage>
</organism>
<dbReference type="Proteomes" id="UP001337655">
    <property type="component" value="Unassembled WGS sequence"/>
</dbReference>
<feature type="transmembrane region" description="Helical" evidence="6">
    <location>
        <begin position="463"/>
        <end position="484"/>
    </location>
</feature>
<dbReference type="PANTHER" id="PTHR23501">
    <property type="entry name" value="MAJOR FACILITATOR SUPERFAMILY"/>
    <property type="match status" value="1"/>
</dbReference>
<feature type="transmembrane region" description="Helical" evidence="6">
    <location>
        <begin position="229"/>
        <end position="250"/>
    </location>
</feature>
<feature type="transmembrane region" description="Helical" evidence="6">
    <location>
        <begin position="370"/>
        <end position="391"/>
    </location>
</feature>
<dbReference type="InterPro" id="IPR036259">
    <property type="entry name" value="MFS_trans_sf"/>
</dbReference>
<accession>A0AAV9P4K5</accession>
<dbReference type="GeneID" id="89929677"/>
<dbReference type="RefSeq" id="XP_064656036.1">
    <property type="nucleotide sequence ID" value="XM_064805576.1"/>
</dbReference>
<comment type="subcellular location">
    <subcellularLocation>
        <location evidence="1">Membrane</location>
        <topology evidence="1">Multi-pass membrane protein</topology>
    </subcellularLocation>
</comment>
<feature type="transmembrane region" description="Helical" evidence="6">
    <location>
        <begin position="334"/>
        <end position="358"/>
    </location>
</feature>
<dbReference type="Gene3D" id="1.20.1720.10">
    <property type="entry name" value="Multidrug resistance protein D"/>
    <property type="match status" value="1"/>
</dbReference>
<feature type="transmembrane region" description="Helical" evidence="6">
    <location>
        <begin position="262"/>
        <end position="282"/>
    </location>
</feature>
<feature type="transmembrane region" description="Helical" evidence="6">
    <location>
        <begin position="196"/>
        <end position="223"/>
    </location>
</feature>
<feature type="transmembrane region" description="Helical" evidence="6">
    <location>
        <begin position="121"/>
        <end position="139"/>
    </location>
</feature>
<dbReference type="GO" id="GO:0005886">
    <property type="term" value="C:plasma membrane"/>
    <property type="evidence" value="ECO:0007669"/>
    <property type="project" value="TreeGrafter"/>
</dbReference>
<keyword evidence="9" id="KW-1185">Reference proteome</keyword>
<dbReference type="InterPro" id="IPR020846">
    <property type="entry name" value="MFS_dom"/>
</dbReference>
<proteinExistence type="predicted"/>
<dbReference type="PANTHER" id="PTHR23501:SF158">
    <property type="entry name" value="TRANSPORTER, PUTATIVE (AFU_ORTHOLOGUE AFUA_5G14490)-RELATED"/>
    <property type="match status" value="1"/>
</dbReference>
<feature type="region of interest" description="Disordered" evidence="5">
    <location>
        <begin position="567"/>
        <end position="586"/>
    </location>
</feature>
<dbReference type="Pfam" id="PF07690">
    <property type="entry name" value="MFS_1"/>
    <property type="match status" value="2"/>
</dbReference>
<dbReference type="AlphaFoldDB" id="A0AAV9P4K5"/>
<dbReference type="SUPFAM" id="SSF103473">
    <property type="entry name" value="MFS general substrate transporter"/>
    <property type="match status" value="1"/>
</dbReference>
<evidence type="ECO:0000313" key="8">
    <source>
        <dbReference type="EMBL" id="KAK5166083.1"/>
    </source>
</evidence>
<feature type="transmembrane region" description="Helical" evidence="6">
    <location>
        <begin position="90"/>
        <end position="109"/>
    </location>
</feature>
<name>A0AAV9P4K5_9PEZI</name>
<sequence length="586" mass="63173">MVDITTRDEAFEPADDIEPMRSLSIHTDQSKPVALLQPLDMDGPPPVRTKLRMAAILIALYLALFIAALDATIIATSIPTITANLHSASGYFWIGAAYLLANAAAAPVWAKCSDIWGRKPALLAAVALFAAASIMAALSSSMRMLIAARALQGTAVSCSSKAYRNLVVADDAKGGGLIQLVNITVSDLFSMRSRTLYLGLVEVMWALAGGLGPILGGLFTQYVSWRWCFWVNIPVTGVTFGLLLLFLDVHNPKTKLSSGLKAIDWFGTVSILAVTLLLLLGLDFGGATFPWSSPKVICLIVFGTLMIGFFIFSEKRLAKYPLMPLAMFKNRSNNAAFIVGFTHGMTFIVAEYYLPLYFQAVKGASPLRSGVLILPITVSEALIGIVTGVAIHQTGRYRELTWLGMVLLTIGTGLYIHLDRTSALAEFVSFELIGGIGAGFLFESPLIAIQAMVSQADTASATATFAFIRNIAMSTSIVVGGVVFQNGMNTKIPSLKAAGLNVTLVEKFSNGDAAANVELIKTIEIVAQRQAVQDAFAWSLRNMWIVFTVISAIGLAGSLMMKHRELETEHTETRTGIEKMTRREDA</sequence>
<comment type="caution">
    <text evidence="8">The sequence shown here is derived from an EMBL/GenBank/DDBJ whole genome shotgun (WGS) entry which is preliminary data.</text>
</comment>
<keyword evidence="4 6" id="KW-0472">Membrane</keyword>
<dbReference type="PROSITE" id="PS50850">
    <property type="entry name" value="MFS"/>
    <property type="match status" value="1"/>
</dbReference>